<evidence type="ECO:0000313" key="2">
    <source>
        <dbReference type="Proteomes" id="UP001597145"/>
    </source>
</evidence>
<keyword evidence="2" id="KW-1185">Reference proteome</keyword>
<accession>A0ABW4FE64</accession>
<evidence type="ECO:0000313" key="1">
    <source>
        <dbReference type="EMBL" id="MFD1528939.1"/>
    </source>
</evidence>
<dbReference type="Proteomes" id="UP001597145">
    <property type="component" value="Unassembled WGS sequence"/>
</dbReference>
<gene>
    <name evidence="1" type="ORF">ACFSCY_05755</name>
</gene>
<dbReference type="EMBL" id="JBHUCP010000003">
    <property type="protein sequence ID" value="MFD1528939.1"/>
    <property type="molecule type" value="Genomic_DNA"/>
</dbReference>
<name>A0ABW4FE64_9PSEU</name>
<protein>
    <submittedName>
        <fullName evidence="1">YaaC family protein</fullName>
    </submittedName>
</protein>
<proteinExistence type="predicted"/>
<reference evidence="2" key="1">
    <citation type="journal article" date="2019" name="Int. J. Syst. Evol. Microbiol.">
        <title>The Global Catalogue of Microorganisms (GCM) 10K type strain sequencing project: providing services to taxonomists for standard genome sequencing and annotation.</title>
        <authorList>
            <consortium name="The Broad Institute Genomics Platform"/>
            <consortium name="The Broad Institute Genome Sequencing Center for Infectious Disease"/>
            <person name="Wu L."/>
            <person name="Ma J."/>
        </authorList>
    </citation>
    <scope>NUCLEOTIDE SEQUENCE [LARGE SCALE GENOMIC DNA]</scope>
    <source>
        <strain evidence="2">JCM 12165</strain>
    </source>
</reference>
<organism evidence="1 2">
    <name type="scientific">Pseudonocardia aurantiaca</name>
    <dbReference type="NCBI Taxonomy" id="75290"/>
    <lineage>
        <taxon>Bacteria</taxon>
        <taxon>Bacillati</taxon>
        <taxon>Actinomycetota</taxon>
        <taxon>Actinomycetes</taxon>
        <taxon>Pseudonocardiales</taxon>
        <taxon>Pseudonocardiaceae</taxon>
        <taxon>Pseudonocardia</taxon>
    </lineage>
</organism>
<dbReference type="InterPro" id="IPR026988">
    <property type="entry name" value="YaaC-like"/>
</dbReference>
<sequence>MLLYYGLNQAGRALVAAAAEPDEKWEVSGHGIKCPNLDEVAELGDLVVKDAGRRNDDRSSFLTLATYAGSPSLPDGSTLREVWMSLPEGANSPLSGSRQLPSVVEISPVGRIPNFPNDEVSGFELYGQFNWLNADKGLSFDERAALLNRTFPTLHNSFTPRPMSLSGDLFQLMLDVPTPKGWLLVDLRNKPALPAWLLMTFGHIIYGDRKYRRTYATPTLGKNTKPLDPIISWWAVLFALSMLARYRPSAWSAMLDVDRSSDATAIEHLMRRAHKVCANIIVWHLQEFDLNAHGP</sequence>
<dbReference type="Pfam" id="PF14175">
    <property type="entry name" value="YaaC"/>
    <property type="match status" value="1"/>
</dbReference>
<comment type="caution">
    <text evidence="1">The sequence shown here is derived from an EMBL/GenBank/DDBJ whole genome shotgun (WGS) entry which is preliminary data.</text>
</comment>
<dbReference type="RefSeq" id="WP_343984832.1">
    <property type="nucleotide sequence ID" value="NZ_BAAAJG010000025.1"/>
</dbReference>